<evidence type="ECO:0000313" key="1">
    <source>
        <dbReference type="EMBL" id="EHB50142.1"/>
    </source>
</evidence>
<gene>
    <name evidence="1" type="ORF">PaelaDRAFT_5689</name>
</gene>
<dbReference type="AlphaFoldDB" id="G4HNX8"/>
<organism evidence="1 2">
    <name type="scientific">Paenibacillus lactis 154</name>
    <dbReference type="NCBI Taxonomy" id="743719"/>
    <lineage>
        <taxon>Bacteria</taxon>
        <taxon>Bacillati</taxon>
        <taxon>Bacillota</taxon>
        <taxon>Bacilli</taxon>
        <taxon>Bacillales</taxon>
        <taxon>Paenibacillaceae</taxon>
        <taxon>Paenibacillus</taxon>
    </lineage>
</organism>
<sequence length="92" mass="11055">MLPDLERKILRILYNYVSQHHRIPTMHGLEVMTGRKQQEIKNALLMLEKERYIEWEDKSSLGGIKIIEGWEREPQANKKPTQKVNAQYWTDY</sequence>
<proteinExistence type="predicted"/>
<dbReference type="EMBL" id="AGIP01000022">
    <property type="protein sequence ID" value="EHB50142.1"/>
    <property type="molecule type" value="Genomic_DNA"/>
</dbReference>
<dbReference type="OrthoDB" id="2680308at2"/>
<accession>G4HNX8</accession>
<name>G4HNX8_9BACL</name>
<dbReference type="STRING" id="743719.PaelaDRAFT_5689"/>
<protein>
    <submittedName>
        <fullName evidence="1">Uncharacterized protein</fullName>
    </submittedName>
</protein>
<evidence type="ECO:0000313" key="2">
    <source>
        <dbReference type="Proteomes" id="UP000003891"/>
    </source>
</evidence>
<dbReference type="Gene3D" id="1.10.10.10">
    <property type="entry name" value="Winged helix-like DNA-binding domain superfamily/Winged helix DNA-binding domain"/>
    <property type="match status" value="1"/>
</dbReference>
<dbReference type="Proteomes" id="UP000003891">
    <property type="component" value="Unassembled WGS sequence"/>
</dbReference>
<dbReference type="InterPro" id="IPR036388">
    <property type="entry name" value="WH-like_DNA-bd_sf"/>
</dbReference>
<reference evidence="1 2" key="1">
    <citation type="submission" date="2011-09" db="EMBL/GenBank/DDBJ databases">
        <title>The draft genome of Paenibacillus lactis 154.</title>
        <authorList>
            <consortium name="US DOE Joint Genome Institute (JGI-PGF)"/>
            <person name="Lucas S."/>
            <person name="Han J."/>
            <person name="Lapidus A."/>
            <person name="Cheng J.-F."/>
            <person name="Goodwin L."/>
            <person name="Pitluck S."/>
            <person name="Peters L."/>
            <person name="Land M.L."/>
            <person name="Hauser L."/>
            <person name="Siebers A."/>
            <person name="Thelen M."/>
            <person name="Hugenholtz P."/>
            <person name="Allgaier M."/>
            <person name="Woyke T.J."/>
        </authorList>
    </citation>
    <scope>NUCLEOTIDE SEQUENCE [LARGE SCALE GENOMIC DNA]</scope>
    <source>
        <strain evidence="1 2">154</strain>
    </source>
</reference>
<dbReference type="PATRIC" id="fig|743719.3.peg.5785"/>
<dbReference type="RefSeq" id="WP_007132840.1">
    <property type="nucleotide sequence ID" value="NZ_AGIP01000022.1"/>
</dbReference>